<dbReference type="InterPro" id="IPR000873">
    <property type="entry name" value="AMP-dep_synth/lig_dom"/>
</dbReference>
<reference evidence="4 5" key="1">
    <citation type="submission" date="2017-07" db="EMBL/GenBank/DDBJ databases">
        <authorList>
            <person name="Sun Z.S."/>
            <person name="Albrecht U."/>
            <person name="Echele G."/>
            <person name="Lee C.C."/>
        </authorList>
    </citation>
    <scope>NUCLEOTIDE SEQUENCE [LARGE SCALE GENOMIC DNA]</scope>
    <source>
        <strain evidence="5">type strain: KCTC 22618</strain>
    </source>
</reference>
<protein>
    <submittedName>
        <fullName evidence="4">O-succinylbenzoate-CoA ligase</fullName>
        <ecNumber evidence="4">6.2.1.26</ecNumber>
    </submittedName>
</protein>
<dbReference type="AlphaFoldDB" id="A0A238U7B7"/>
<evidence type="ECO:0000313" key="4">
    <source>
        <dbReference type="EMBL" id="SNR15091.1"/>
    </source>
</evidence>
<dbReference type="GO" id="GO:0008756">
    <property type="term" value="F:o-succinylbenzoate-CoA ligase activity"/>
    <property type="evidence" value="ECO:0007669"/>
    <property type="project" value="UniProtKB-EC"/>
</dbReference>
<gene>
    <name evidence="4" type="primary">menE</name>
    <name evidence="4" type="ORF">TJEJU_1357</name>
</gene>
<dbReference type="KEGG" id="tje:TJEJU_1357"/>
<evidence type="ECO:0000313" key="5">
    <source>
        <dbReference type="Proteomes" id="UP000215214"/>
    </source>
</evidence>
<dbReference type="Gene3D" id="3.40.50.12780">
    <property type="entry name" value="N-terminal domain of ligase-like"/>
    <property type="match status" value="1"/>
</dbReference>
<dbReference type="PANTHER" id="PTHR43201">
    <property type="entry name" value="ACYL-COA SYNTHETASE"/>
    <property type="match status" value="1"/>
</dbReference>
<organism evidence="4 5">
    <name type="scientific">Tenacibaculum jejuense</name>
    <dbReference type="NCBI Taxonomy" id="584609"/>
    <lineage>
        <taxon>Bacteria</taxon>
        <taxon>Pseudomonadati</taxon>
        <taxon>Bacteroidota</taxon>
        <taxon>Flavobacteriia</taxon>
        <taxon>Flavobacteriales</taxon>
        <taxon>Flavobacteriaceae</taxon>
        <taxon>Tenacibaculum</taxon>
    </lineage>
</organism>
<accession>A0A238U7B7</accession>
<feature type="domain" description="AMP-dependent synthetase/ligase" evidence="3">
    <location>
        <begin position="42"/>
        <end position="208"/>
    </location>
</feature>
<dbReference type="RefSeq" id="WP_095070579.1">
    <property type="nucleotide sequence ID" value="NZ_LT899436.1"/>
</dbReference>
<evidence type="ECO:0000259" key="3">
    <source>
        <dbReference type="Pfam" id="PF00501"/>
    </source>
</evidence>
<dbReference type="Gene3D" id="3.30.300.30">
    <property type="match status" value="1"/>
</dbReference>
<sequence length="341" mass="38558">MHLNFKLNGISFQSEEELIAYSKTISKSIYSFFIDWFNQEDYLVVTTSGSTGKPKPISLKKEFMKNSAIATGNFFNVKEDTKALLCLSADYIAGKMMLVRALILGWSLDVVSVDSNPLSKTKEDYDFSAMVPMQLQNSLQDLHRIKKIIVGGGVVSNTLISKIQDNQTQIFATYGMTETITHIAVKKLNDFNEKPVFYQSLPNVEIGIDHRSCLVIKAPKVSDELVVTNDVVQLVSDNQFEWLGRFDNIINSGGVKLNPEKIEEKLSQIIHGRFFVIGFPDETLGEKLILIVEGEKYDLSLSSVKGLSKYEIPKEVYFLSNFIETETQKIQRKKTLEKLKL</sequence>
<comment type="similarity">
    <text evidence="1">Belongs to the ATP-dependent AMP-binding enzyme family.</text>
</comment>
<dbReference type="PANTHER" id="PTHR43201:SF5">
    <property type="entry name" value="MEDIUM-CHAIN ACYL-COA LIGASE ACSF2, MITOCHONDRIAL"/>
    <property type="match status" value="1"/>
</dbReference>
<dbReference type="EMBL" id="LT899436">
    <property type="protein sequence ID" value="SNR15091.1"/>
    <property type="molecule type" value="Genomic_DNA"/>
</dbReference>
<dbReference type="GO" id="GO:0031956">
    <property type="term" value="F:medium-chain fatty acid-CoA ligase activity"/>
    <property type="evidence" value="ECO:0007669"/>
    <property type="project" value="TreeGrafter"/>
</dbReference>
<dbReference type="Pfam" id="PF00501">
    <property type="entry name" value="AMP-binding"/>
    <property type="match status" value="1"/>
</dbReference>
<evidence type="ECO:0000256" key="1">
    <source>
        <dbReference type="ARBA" id="ARBA00006432"/>
    </source>
</evidence>
<dbReference type="InterPro" id="IPR042099">
    <property type="entry name" value="ANL_N_sf"/>
</dbReference>
<dbReference type="InterPro" id="IPR045851">
    <property type="entry name" value="AMP-bd_C_sf"/>
</dbReference>
<dbReference type="SUPFAM" id="SSF56801">
    <property type="entry name" value="Acetyl-CoA synthetase-like"/>
    <property type="match status" value="1"/>
</dbReference>
<proteinExistence type="inferred from homology"/>
<dbReference type="OrthoDB" id="8870348at2"/>
<dbReference type="GO" id="GO:0006631">
    <property type="term" value="P:fatty acid metabolic process"/>
    <property type="evidence" value="ECO:0007669"/>
    <property type="project" value="TreeGrafter"/>
</dbReference>
<dbReference type="Proteomes" id="UP000215214">
    <property type="component" value="Chromosome TJEJU"/>
</dbReference>
<name>A0A238U7B7_9FLAO</name>
<evidence type="ECO:0000256" key="2">
    <source>
        <dbReference type="ARBA" id="ARBA00022598"/>
    </source>
</evidence>
<keyword evidence="2 4" id="KW-0436">Ligase</keyword>
<keyword evidence="5" id="KW-1185">Reference proteome</keyword>
<dbReference type="EC" id="6.2.1.26" evidence="4"/>